<dbReference type="InterPro" id="IPR011055">
    <property type="entry name" value="Dup_hybrid_motif"/>
</dbReference>
<dbReference type="SMART" id="SM00257">
    <property type="entry name" value="LysM"/>
    <property type="match status" value="2"/>
</dbReference>
<dbReference type="InterPro" id="IPR036779">
    <property type="entry name" value="LysM_dom_sf"/>
</dbReference>
<evidence type="ECO:0000259" key="2">
    <source>
        <dbReference type="PROSITE" id="PS51782"/>
    </source>
</evidence>
<feature type="compositionally biased region" description="Low complexity" evidence="1">
    <location>
        <begin position="160"/>
        <end position="181"/>
    </location>
</feature>
<dbReference type="Pfam" id="PF01551">
    <property type="entry name" value="Peptidase_M23"/>
    <property type="match status" value="1"/>
</dbReference>
<evidence type="ECO:0000313" key="4">
    <source>
        <dbReference type="Proteomes" id="UP000611500"/>
    </source>
</evidence>
<dbReference type="Proteomes" id="UP000611500">
    <property type="component" value="Unassembled WGS sequence"/>
</dbReference>
<dbReference type="Gene3D" id="2.70.70.10">
    <property type="entry name" value="Glucose Permease (Domain IIA)"/>
    <property type="match status" value="1"/>
</dbReference>
<dbReference type="Pfam" id="PF01476">
    <property type="entry name" value="LysM"/>
    <property type="match status" value="2"/>
</dbReference>
<dbReference type="GO" id="GO:0004222">
    <property type="term" value="F:metalloendopeptidase activity"/>
    <property type="evidence" value="ECO:0007669"/>
    <property type="project" value="TreeGrafter"/>
</dbReference>
<reference evidence="3" key="1">
    <citation type="journal article" date="2014" name="Int. J. Syst. Evol. Microbiol.">
        <title>Complete genome sequence of Corynebacterium casei LMG S-19264T (=DSM 44701T), isolated from a smear-ripened cheese.</title>
        <authorList>
            <consortium name="US DOE Joint Genome Institute (JGI-PGF)"/>
            <person name="Walter F."/>
            <person name="Albersmeier A."/>
            <person name="Kalinowski J."/>
            <person name="Ruckert C."/>
        </authorList>
    </citation>
    <scope>NUCLEOTIDE SEQUENCE</scope>
    <source>
        <strain evidence="3">CGMCC 1.7081</strain>
    </source>
</reference>
<sequence>MSFPVDLPAGVIPSRRLLLAAAGLALLAGCSEPLDFDLRGNLGGFSTAEAARSVGTANRPQPDTRGIISYPSYQVAVSRRGDTVASVAQRIGLPADELARFNGVTPSDTLRPGEVLALPRRVSEPAAGSPGSIDIATLAGNAIDASPVTPPKQVETTSLSPASGGSSANTSTAAPASTKAPQQRVEPIRHKVARGETAYTISRLYQVPVKALGEWNGLGSDFAIREGQYLLIPVKNQPAPKRNLPAIDDTPPGVGSPTPPPPSSVEPLPDEKISAKAPEPPKVSVGKPSKPSSAAMGMPVSGGKIIRAYSKGKNDGIDISGTAGSPVMAAEGGTVAAITQDADQVPIIVLRHDANLLTVYANVGAITVNKGDQVKRGQKLAELRPGAEAYLHFEVRDGFESVDPTPYLK</sequence>
<dbReference type="PANTHER" id="PTHR21666">
    <property type="entry name" value="PEPTIDASE-RELATED"/>
    <property type="match status" value="1"/>
</dbReference>
<dbReference type="CDD" id="cd12797">
    <property type="entry name" value="M23_peptidase"/>
    <property type="match status" value="1"/>
</dbReference>
<dbReference type="SUPFAM" id="SSF54106">
    <property type="entry name" value="LysM domain"/>
    <property type="match status" value="2"/>
</dbReference>
<protein>
    <submittedName>
        <fullName evidence="3">Peptidase M23</fullName>
    </submittedName>
</protein>
<dbReference type="InterPro" id="IPR018392">
    <property type="entry name" value="LysM"/>
</dbReference>
<dbReference type="CDD" id="cd00118">
    <property type="entry name" value="LysM"/>
    <property type="match status" value="1"/>
</dbReference>
<dbReference type="PROSITE" id="PS51782">
    <property type="entry name" value="LYSM"/>
    <property type="match status" value="2"/>
</dbReference>
<reference evidence="3" key="2">
    <citation type="submission" date="2020-09" db="EMBL/GenBank/DDBJ databases">
        <authorList>
            <person name="Sun Q."/>
            <person name="Zhou Y."/>
        </authorList>
    </citation>
    <scope>NUCLEOTIDE SEQUENCE</scope>
    <source>
        <strain evidence="3">CGMCC 1.7081</strain>
    </source>
</reference>
<evidence type="ECO:0000313" key="3">
    <source>
        <dbReference type="EMBL" id="GHG79423.1"/>
    </source>
</evidence>
<dbReference type="RefSeq" id="WP_051312076.1">
    <property type="nucleotide sequence ID" value="NZ_BNAP01000001.1"/>
</dbReference>
<dbReference type="InterPro" id="IPR050570">
    <property type="entry name" value="Cell_wall_metabolism_enzyme"/>
</dbReference>
<feature type="domain" description="LysM" evidence="2">
    <location>
        <begin position="74"/>
        <end position="118"/>
    </location>
</feature>
<proteinExistence type="predicted"/>
<dbReference type="SUPFAM" id="SSF51261">
    <property type="entry name" value="Duplicated hybrid motif"/>
    <property type="match status" value="1"/>
</dbReference>
<accession>A0A8J3H4R6</accession>
<dbReference type="InterPro" id="IPR016047">
    <property type="entry name" value="M23ase_b-sheet_dom"/>
</dbReference>
<feature type="region of interest" description="Disordered" evidence="1">
    <location>
        <begin position="144"/>
        <end position="191"/>
    </location>
</feature>
<feature type="domain" description="LysM" evidence="2">
    <location>
        <begin position="188"/>
        <end position="232"/>
    </location>
</feature>
<evidence type="ECO:0000256" key="1">
    <source>
        <dbReference type="SAM" id="MobiDB-lite"/>
    </source>
</evidence>
<organism evidence="3 4">
    <name type="scientific">Pseudodonghicola xiamenensis</name>
    <dbReference type="NCBI Taxonomy" id="337702"/>
    <lineage>
        <taxon>Bacteria</taxon>
        <taxon>Pseudomonadati</taxon>
        <taxon>Pseudomonadota</taxon>
        <taxon>Alphaproteobacteria</taxon>
        <taxon>Rhodobacterales</taxon>
        <taxon>Paracoccaceae</taxon>
        <taxon>Pseudodonghicola</taxon>
    </lineage>
</organism>
<dbReference type="EMBL" id="BNAP01000001">
    <property type="protein sequence ID" value="GHG79423.1"/>
    <property type="molecule type" value="Genomic_DNA"/>
</dbReference>
<dbReference type="AlphaFoldDB" id="A0A8J3H4R6"/>
<dbReference type="Gene3D" id="3.10.350.10">
    <property type="entry name" value="LysM domain"/>
    <property type="match status" value="2"/>
</dbReference>
<comment type="caution">
    <text evidence="3">The sequence shown here is derived from an EMBL/GenBank/DDBJ whole genome shotgun (WGS) entry which is preliminary data.</text>
</comment>
<feature type="compositionally biased region" description="Low complexity" evidence="1">
    <location>
        <begin position="282"/>
        <end position="293"/>
    </location>
</feature>
<dbReference type="PANTHER" id="PTHR21666:SF270">
    <property type="entry name" value="MUREIN HYDROLASE ACTIVATOR ENVC"/>
    <property type="match status" value="1"/>
</dbReference>
<keyword evidence="4" id="KW-1185">Reference proteome</keyword>
<name>A0A8J3H4R6_9RHOB</name>
<feature type="region of interest" description="Disordered" evidence="1">
    <location>
        <begin position="238"/>
        <end position="297"/>
    </location>
</feature>
<gene>
    <name evidence="3" type="ORF">GCM10010961_01460</name>
</gene>